<dbReference type="GO" id="GO:0006777">
    <property type="term" value="P:Mo-molybdopterin cofactor biosynthetic process"/>
    <property type="evidence" value="ECO:0007669"/>
    <property type="project" value="UniProtKB-UniRule"/>
</dbReference>
<dbReference type="UniPathway" id="UPA00344"/>
<keyword evidence="5 7" id="KW-0456">Lyase</keyword>
<keyword evidence="4 7" id="KW-0501">Molybdenum cofactor biosynthesis</keyword>
<organism evidence="9 10">
    <name type="scientific">Nannocystis exedens</name>
    <dbReference type="NCBI Taxonomy" id="54"/>
    <lineage>
        <taxon>Bacteria</taxon>
        <taxon>Pseudomonadati</taxon>
        <taxon>Myxococcota</taxon>
        <taxon>Polyangia</taxon>
        <taxon>Nannocystales</taxon>
        <taxon>Nannocystaceae</taxon>
        <taxon>Nannocystis</taxon>
    </lineage>
</organism>
<evidence type="ECO:0000313" key="9">
    <source>
        <dbReference type="EMBL" id="SFF10210.1"/>
    </source>
</evidence>
<dbReference type="InterPro" id="IPR023045">
    <property type="entry name" value="MoaC"/>
</dbReference>
<feature type="binding site" evidence="7">
    <location>
        <begin position="76"/>
        <end position="78"/>
    </location>
    <ligand>
        <name>substrate</name>
    </ligand>
</feature>
<dbReference type="NCBIfam" id="NF006870">
    <property type="entry name" value="PRK09364.1"/>
    <property type="match status" value="1"/>
</dbReference>
<dbReference type="CDD" id="cd01420">
    <property type="entry name" value="MoaC_PE"/>
    <property type="match status" value="1"/>
</dbReference>
<feature type="active site" evidence="7">
    <location>
        <position position="129"/>
    </location>
</feature>
<evidence type="ECO:0000256" key="6">
    <source>
        <dbReference type="ARBA" id="ARBA00055087"/>
    </source>
</evidence>
<dbReference type="RefSeq" id="WP_096332281.1">
    <property type="nucleotide sequence ID" value="NZ_FOMX01000029.1"/>
</dbReference>
<dbReference type="EC" id="4.6.1.17" evidence="3 7"/>
<dbReference type="Pfam" id="PF01967">
    <property type="entry name" value="MoaC"/>
    <property type="match status" value="1"/>
</dbReference>
<comment type="similarity">
    <text evidence="7">Belongs to the MoaC family.</text>
</comment>
<evidence type="ECO:0000256" key="5">
    <source>
        <dbReference type="ARBA" id="ARBA00023239"/>
    </source>
</evidence>
<reference evidence="10" key="1">
    <citation type="submission" date="2016-10" db="EMBL/GenBank/DDBJ databases">
        <authorList>
            <person name="Varghese N."/>
            <person name="Submissions S."/>
        </authorList>
    </citation>
    <scope>NUCLEOTIDE SEQUENCE [LARGE SCALE GENOMIC DNA]</scope>
    <source>
        <strain evidence="10">ATCC 25963</strain>
    </source>
</reference>
<comment type="function">
    <text evidence="6 7">Catalyzes the conversion of (8S)-3',8-cyclo-7,8-dihydroguanosine 5'-triphosphate to cyclic pyranopterin monophosphate (cPMP).</text>
</comment>
<protein>
    <recommendedName>
        <fullName evidence="3 7">Cyclic pyranopterin monophosphate synthase</fullName>
        <ecNumber evidence="3 7">4.6.1.17</ecNumber>
    </recommendedName>
    <alternativeName>
        <fullName evidence="7">Molybdenum cofactor biosynthesis protein C</fullName>
    </alternativeName>
</protein>
<comment type="catalytic activity">
    <reaction evidence="1 7">
        <text>(8S)-3',8-cyclo-7,8-dihydroguanosine 5'-triphosphate = cyclic pyranopterin phosphate + diphosphate</text>
        <dbReference type="Rhea" id="RHEA:49580"/>
        <dbReference type="ChEBI" id="CHEBI:33019"/>
        <dbReference type="ChEBI" id="CHEBI:59648"/>
        <dbReference type="ChEBI" id="CHEBI:131766"/>
        <dbReference type="EC" id="4.6.1.17"/>
    </reaction>
</comment>
<evidence type="ECO:0000256" key="3">
    <source>
        <dbReference type="ARBA" id="ARBA00012575"/>
    </source>
</evidence>
<dbReference type="SUPFAM" id="SSF55040">
    <property type="entry name" value="Molybdenum cofactor biosynthesis protein C, MoaC"/>
    <property type="match status" value="1"/>
</dbReference>
<dbReference type="Gene3D" id="3.30.70.640">
    <property type="entry name" value="Molybdopterin cofactor biosynthesis C (MoaC) domain"/>
    <property type="match status" value="1"/>
</dbReference>
<dbReference type="AlphaFoldDB" id="A0A1I2FZS6"/>
<comment type="pathway">
    <text evidence="2 7">Cofactor biosynthesis; molybdopterin biosynthesis.</text>
</comment>
<feature type="binding site" evidence="7">
    <location>
        <begin position="114"/>
        <end position="115"/>
    </location>
    <ligand>
        <name>substrate</name>
    </ligand>
</feature>
<dbReference type="NCBIfam" id="TIGR00581">
    <property type="entry name" value="moaC"/>
    <property type="match status" value="1"/>
</dbReference>
<dbReference type="HAMAP" id="MF_01224_B">
    <property type="entry name" value="MoaC_B"/>
    <property type="match status" value="1"/>
</dbReference>
<dbReference type="Proteomes" id="UP000199400">
    <property type="component" value="Unassembled WGS sequence"/>
</dbReference>
<keyword evidence="10" id="KW-1185">Reference proteome</keyword>
<dbReference type="EMBL" id="FOMX01000029">
    <property type="protein sequence ID" value="SFF10210.1"/>
    <property type="molecule type" value="Genomic_DNA"/>
</dbReference>
<evidence type="ECO:0000256" key="1">
    <source>
        <dbReference type="ARBA" id="ARBA00001637"/>
    </source>
</evidence>
<dbReference type="InterPro" id="IPR047594">
    <property type="entry name" value="MoaC_bact/euk"/>
</dbReference>
<gene>
    <name evidence="7" type="primary">moaC</name>
    <name evidence="9" type="ORF">SAMN02745121_06918</name>
</gene>
<evidence type="ECO:0000313" key="10">
    <source>
        <dbReference type="Proteomes" id="UP000199400"/>
    </source>
</evidence>
<comment type="subunit">
    <text evidence="7">Homohexamer; trimer of dimers.</text>
</comment>
<feature type="domain" description="Molybdopterin cofactor biosynthesis C (MoaC)" evidence="8">
    <location>
        <begin position="16"/>
        <end position="151"/>
    </location>
</feature>
<evidence type="ECO:0000256" key="4">
    <source>
        <dbReference type="ARBA" id="ARBA00023150"/>
    </source>
</evidence>
<dbReference type="InterPro" id="IPR036522">
    <property type="entry name" value="MoaC_sf"/>
</dbReference>
<dbReference type="InterPro" id="IPR002820">
    <property type="entry name" value="Mopterin_CF_biosynth-C_dom"/>
</dbReference>
<evidence type="ECO:0000259" key="8">
    <source>
        <dbReference type="Pfam" id="PF01967"/>
    </source>
</evidence>
<dbReference type="GO" id="GO:0061799">
    <property type="term" value="F:cyclic pyranopterin monophosphate synthase activity"/>
    <property type="evidence" value="ECO:0007669"/>
    <property type="project" value="UniProtKB-UniRule"/>
</dbReference>
<dbReference type="OrthoDB" id="9794429at2"/>
<accession>A0A1I2FZS6</accession>
<proteinExistence type="inferred from homology"/>
<sequence>MAEPLTHFDPSGAARMVAVTDKPETARAAVAEARVRMAPATLERIREGQIGKGDVLAVARLAAIAGAKQTPQLIPLCHPVRLTGIDVDFALEPELPGVRATVRVSAVDRTGPEMEAMTAAAAAALTIYDMCKAIDRGMTIESVYLVEKSGGKSGVWTRGDAP</sequence>
<evidence type="ECO:0000256" key="2">
    <source>
        <dbReference type="ARBA" id="ARBA00005046"/>
    </source>
</evidence>
<dbReference type="STRING" id="54.SAMN02745121_06918"/>
<evidence type="ECO:0000256" key="7">
    <source>
        <dbReference type="HAMAP-Rule" id="MF_01224"/>
    </source>
</evidence>
<name>A0A1I2FZS6_9BACT</name>